<keyword evidence="1" id="KW-0732">Signal</keyword>
<dbReference type="Proteomes" id="UP001063368">
    <property type="component" value="Chromosome"/>
</dbReference>
<name>A0ABY6FTH0_9MICC</name>
<evidence type="ECO:0000313" key="2">
    <source>
        <dbReference type="EMBL" id="UYB36513.1"/>
    </source>
</evidence>
<accession>A0ABY6FTH0</accession>
<gene>
    <name evidence="2" type="ORF">N9A08_02165</name>
</gene>
<sequence>MLRSLGLALNMAGLLLAVTACGGSGPAPDGAEETAESFYAALENGDYGRACGMLAPATLEGVQQSENGGDQACADGLRAVSLQDPGEPLSAQAFGRNAQVEFGSETVFLTLSSSNWKVMAAGCTARGDRPYSCRVEGD</sequence>
<feature type="chain" id="PRO_5046289455" description="Lipoprotein" evidence="1">
    <location>
        <begin position="23"/>
        <end position="138"/>
    </location>
</feature>
<feature type="signal peptide" evidence="1">
    <location>
        <begin position="1"/>
        <end position="22"/>
    </location>
</feature>
<dbReference type="PROSITE" id="PS51257">
    <property type="entry name" value="PROKAR_LIPOPROTEIN"/>
    <property type="match status" value="1"/>
</dbReference>
<evidence type="ECO:0000256" key="1">
    <source>
        <dbReference type="SAM" id="SignalP"/>
    </source>
</evidence>
<evidence type="ECO:0000313" key="3">
    <source>
        <dbReference type="Proteomes" id="UP001063368"/>
    </source>
</evidence>
<reference evidence="2" key="1">
    <citation type="submission" date="2022-09" db="EMBL/GenBank/DDBJ databases">
        <authorList>
            <person name="Li D."/>
            <person name="Cheng J."/>
            <person name="Li Y."/>
        </authorList>
    </citation>
    <scope>NUCLEOTIDE SEQUENCE</scope>
    <source>
        <strain evidence="2">DL</strain>
    </source>
</reference>
<keyword evidence="3" id="KW-1185">Reference proteome</keyword>
<protein>
    <recommendedName>
        <fullName evidence="4">Lipoprotein</fullName>
    </recommendedName>
</protein>
<evidence type="ECO:0008006" key="4">
    <source>
        <dbReference type="Google" id="ProtNLM"/>
    </source>
</evidence>
<organism evidence="2 3">
    <name type="scientific">Arthrobacter koreensis</name>
    <dbReference type="NCBI Taxonomy" id="199136"/>
    <lineage>
        <taxon>Bacteria</taxon>
        <taxon>Bacillati</taxon>
        <taxon>Actinomycetota</taxon>
        <taxon>Actinomycetes</taxon>
        <taxon>Micrococcales</taxon>
        <taxon>Micrococcaceae</taxon>
        <taxon>Arthrobacter</taxon>
    </lineage>
</organism>
<proteinExistence type="predicted"/>
<dbReference type="RefSeq" id="WP_263128191.1">
    <property type="nucleotide sequence ID" value="NZ_CP106856.1"/>
</dbReference>
<dbReference type="EMBL" id="CP106856">
    <property type="protein sequence ID" value="UYB36513.1"/>
    <property type="molecule type" value="Genomic_DNA"/>
</dbReference>